<protein>
    <submittedName>
        <fullName evidence="3">Uncharacterized protein</fullName>
    </submittedName>
</protein>
<evidence type="ECO:0000313" key="4">
    <source>
        <dbReference type="Proteomes" id="UP001642484"/>
    </source>
</evidence>
<accession>A0ABP0QA36</accession>
<evidence type="ECO:0000256" key="1">
    <source>
        <dbReference type="ARBA" id="ARBA00022603"/>
    </source>
</evidence>
<dbReference type="Proteomes" id="UP001642484">
    <property type="component" value="Unassembled WGS sequence"/>
</dbReference>
<evidence type="ECO:0000313" key="3">
    <source>
        <dbReference type="EMBL" id="CAK9085093.1"/>
    </source>
</evidence>
<name>A0ABP0QA36_9DINO</name>
<gene>
    <name evidence="3" type="ORF">CCMP2556_LOCUS41335</name>
</gene>
<keyword evidence="4" id="KW-1185">Reference proteome</keyword>
<reference evidence="3 4" key="1">
    <citation type="submission" date="2024-02" db="EMBL/GenBank/DDBJ databases">
        <authorList>
            <person name="Chen Y."/>
            <person name="Shah S."/>
            <person name="Dougan E. K."/>
            <person name="Thang M."/>
            <person name="Chan C."/>
        </authorList>
    </citation>
    <scope>NUCLEOTIDE SEQUENCE [LARGE SCALE GENOMIC DNA]</scope>
</reference>
<dbReference type="InterPro" id="IPR001525">
    <property type="entry name" value="C5_MeTfrase"/>
</dbReference>
<keyword evidence="2" id="KW-0808">Transferase</keyword>
<keyword evidence="1" id="KW-0489">Methyltransferase</keyword>
<dbReference type="EMBL" id="CAXAMN010024251">
    <property type="protein sequence ID" value="CAK9085093.1"/>
    <property type="molecule type" value="Genomic_DNA"/>
</dbReference>
<dbReference type="Pfam" id="PF00145">
    <property type="entry name" value="DNA_methylase"/>
    <property type="match status" value="1"/>
</dbReference>
<sequence>MTSQWCFTCCKECPLFGPRAMTDIEVAGLPCTDASMCGLRRFENGPTAQVFLAHCKIHLERRTPMMIIENVPDVHMGMLRKIYGQTYDLYPIYVQPADLGHNGTARSRVYVLLANREKVRNTYDCQELYQRISTRMKSVASTSPRDYFVATKLDIRLEAERTALVRKIKLKPKAMKLHYLLNAREKEALKVFKQMYQNKYHQRAEDNKDLIFFGGGQPQTPSILVSCVESRSNFENERWQVMDSIQAPMDDASGEVGNTRNACLPISIIGDGRAAVADLRPASRIHDCGQLHAFLLHQCDPDDCTHMLCICPVRPSWKAHATFAICAGTSY</sequence>
<dbReference type="SUPFAM" id="SSF53335">
    <property type="entry name" value="S-adenosyl-L-methionine-dependent methyltransferases"/>
    <property type="match status" value="1"/>
</dbReference>
<proteinExistence type="predicted"/>
<dbReference type="Gene3D" id="3.40.50.150">
    <property type="entry name" value="Vaccinia Virus protein VP39"/>
    <property type="match status" value="1"/>
</dbReference>
<evidence type="ECO:0000256" key="2">
    <source>
        <dbReference type="ARBA" id="ARBA00022679"/>
    </source>
</evidence>
<organism evidence="3 4">
    <name type="scientific">Durusdinium trenchii</name>
    <dbReference type="NCBI Taxonomy" id="1381693"/>
    <lineage>
        <taxon>Eukaryota</taxon>
        <taxon>Sar</taxon>
        <taxon>Alveolata</taxon>
        <taxon>Dinophyceae</taxon>
        <taxon>Suessiales</taxon>
        <taxon>Symbiodiniaceae</taxon>
        <taxon>Durusdinium</taxon>
    </lineage>
</organism>
<comment type="caution">
    <text evidence="3">The sequence shown here is derived from an EMBL/GenBank/DDBJ whole genome shotgun (WGS) entry which is preliminary data.</text>
</comment>
<dbReference type="InterPro" id="IPR029063">
    <property type="entry name" value="SAM-dependent_MTases_sf"/>
</dbReference>